<dbReference type="Pfam" id="PF13563">
    <property type="entry name" value="2_5_RNA_ligase2"/>
    <property type="match status" value="1"/>
</dbReference>
<dbReference type="AlphaFoldDB" id="A0A2C7ADW5"/>
<keyword evidence="2" id="KW-1185">Reference proteome</keyword>
<comment type="caution">
    <text evidence="1">The sequence shown here is derived from an EMBL/GenBank/DDBJ whole genome shotgun (WGS) entry which is preliminary data.</text>
</comment>
<dbReference type="EMBL" id="PDNU01000006">
    <property type="protein sequence ID" value="PHK95833.1"/>
    <property type="molecule type" value="Genomic_DNA"/>
</dbReference>
<evidence type="ECO:0000313" key="1">
    <source>
        <dbReference type="EMBL" id="PHK95833.1"/>
    </source>
</evidence>
<name>A0A2C7ADW5_9PROT</name>
<dbReference type="OrthoDB" id="793003at2"/>
<accession>A0A2C7ADW5</accession>
<sequence length="170" mass="18095">MTDAAPLILSLALDPASQARLGQLRQAHFPPARNHLPAHLTLFHALPGAALPEVGARLAALAAATAPMPLRFAGWRGLGRGVACAVASPPLLALRAGLAGEWRDWLTPQDRQGFRPHVTVQNKVAPEAARALLTLLEARVPPWAGLGRGLLLWHYRGGPWEAAGEFPFTA</sequence>
<reference evidence="1 2" key="1">
    <citation type="submission" date="2017-10" db="EMBL/GenBank/DDBJ databases">
        <authorList>
            <person name="Banno H."/>
            <person name="Chua N.-H."/>
        </authorList>
    </citation>
    <scope>NUCLEOTIDE SEQUENCE [LARGE SCALE GENOMIC DNA]</scope>
    <source>
        <strain evidence="1 2">YW11</strain>
    </source>
</reference>
<protein>
    <submittedName>
        <fullName evidence="1">Phosphoesterase HXTX</fullName>
    </submittedName>
</protein>
<dbReference type="InterPro" id="IPR009097">
    <property type="entry name" value="Cyclic_Pdiesterase"/>
</dbReference>
<evidence type="ECO:0000313" key="2">
    <source>
        <dbReference type="Proteomes" id="UP000223527"/>
    </source>
</evidence>
<dbReference type="Gene3D" id="3.90.1140.10">
    <property type="entry name" value="Cyclic phosphodiesterase"/>
    <property type="match status" value="1"/>
</dbReference>
<proteinExistence type="predicted"/>
<dbReference type="Proteomes" id="UP000223527">
    <property type="component" value="Unassembled WGS sequence"/>
</dbReference>
<organism evidence="1 2">
    <name type="scientific">Teichococcus rhizosphaerae</name>
    <dbReference type="NCBI Taxonomy" id="1335062"/>
    <lineage>
        <taxon>Bacteria</taxon>
        <taxon>Pseudomonadati</taxon>
        <taxon>Pseudomonadota</taxon>
        <taxon>Alphaproteobacteria</taxon>
        <taxon>Acetobacterales</taxon>
        <taxon>Roseomonadaceae</taxon>
        <taxon>Roseomonas</taxon>
    </lineage>
</organism>
<dbReference type="RefSeq" id="WP_099094572.1">
    <property type="nucleotide sequence ID" value="NZ_PDNU01000006.1"/>
</dbReference>
<gene>
    <name evidence="1" type="ORF">CR162_05670</name>
</gene>
<dbReference type="SUPFAM" id="SSF55144">
    <property type="entry name" value="LigT-like"/>
    <property type="match status" value="1"/>
</dbReference>